<feature type="compositionally biased region" description="Basic and acidic residues" evidence="9">
    <location>
        <begin position="400"/>
        <end position="429"/>
    </location>
</feature>
<feature type="region of interest" description="Disordered" evidence="9">
    <location>
        <begin position="134"/>
        <end position="429"/>
    </location>
</feature>
<feature type="transmembrane region" description="Helical" evidence="10">
    <location>
        <begin position="945"/>
        <end position="965"/>
    </location>
</feature>
<dbReference type="PANTHER" id="PTHR11003">
    <property type="entry name" value="POTASSIUM CHANNEL, SUBFAMILY K"/>
    <property type="match status" value="1"/>
</dbReference>
<keyword evidence="3 8" id="KW-0812">Transmembrane</keyword>
<evidence type="ECO:0000256" key="7">
    <source>
        <dbReference type="ARBA" id="ARBA00023303"/>
    </source>
</evidence>
<gene>
    <name evidence="12" type="ORF">MGAL_10B086162</name>
</gene>
<dbReference type="EMBL" id="UYJE01010372">
    <property type="protein sequence ID" value="VDI82574.1"/>
    <property type="molecule type" value="Genomic_DNA"/>
</dbReference>
<feature type="compositionally biased region" description="Polar residues" evidence="9">
    <location>
        <begin position="314"/>
        <end position="364"/>
    </location>
</feature>
<feature type="compositionally biased region" description="Basic and acidic residues" evidence="9">
    <location>
        <begin position="228"/>
        <end position="239"/>
    </location>
</feature>
<feature type="domain" description="Potassium channel" evidence="11">
    <location>
        <begin position="950"/>
        <end position="1027"/>
    </location>
</feature>
<dbReference type="GO" id="GO:0005886">
    <property type="term" value="C:plasma membrane"/>
    <property type="evidence" value="ECO:0007669"/>
    <property type="project" value="TreeGrafter"/>
</dbReference>
<keyword evidence="7 8" id="KW-0407">Ion channel</keyword>
<feature type="transmembrane region" description="Helical" evidence="10">
    <location>
        <begin position="1004"/>
        <end position="1025"/>
    </location>
</feature>
<dbReference type="GO" id="GO:0015271">
    <property type="term" value="F:outward rectifier potassium channel activity"/>
    <property type="evidence" value="ECO:0007669"/>
    <property type="project" value="TreeGrafter"/>
</dbReference>
<feature type="region of interest" description="Disordered" evidence="9">
    <location>
        <begin position="1"/>
        <end position="74"/>
    </location>
</feature>
<feature type="compositionally biased region" description="Low complexity" evidence="9">
    <location>
        <begin position="266"/>
        <end position="285"/>
    </location>
</feature>
<keyword evidence="13" id="KW-1185">Reference proteome</keyword>
<feature type="region of interest" description="Disordered" evidence="9">
    <location>
        <begin position="574"/>
        <end position="616"/>
    </location>
</feature>
<evidence type="ECO:0000256" key="5">
    <source>
        <dbReference type="ARBA" id="ARBA00023065"/>
    </source>
</evidence>
<evidence type="ECO:0000259" key="11">
    <source>
        <dbReference type="Pfam" id="PF07885"/>
    </source>
</evidence>
<protein>
    <submittedName>
        <fullName evidence="12">Potassium channel subfamily K member 18</fullName>
    </submittedName>
</protein>
<proteinExistence type="inferred from homology"/>
<dbReference type="PANTHER" id="PTHR11003:SF334">
    <property type="entry name" value="FI03418P"/>
    <property type="match status" value="1"/>
</dbReference>
<feature type="compositionally biased region" description="Polar residues" evidence="9">
    <location>
        <begin position="196"/>
        <end position="206"/>
    </location>
</feature>
<dbReference type="InterPro" id="IPR013099">
    <property type="entry name" value="K_chnl_dom"/>
</dbReference>
<evidence type="ECO:0000256" key="4">
    <source>
        <dbReference type="ARBA" id="ARBA00022989"/>
    </source>
</evidence>
<dbReference type="Pfam" id="PF07885">
    <property type="entry name" value="Ion_trans_2"/>
    <property type="match status" value="2"/>
</dbReference>
<feature type="transmembrane region" description="Helical" evidence="10">
    <location>
        <begin position="862"/>
        <end position="882"/>
    </location>
</feature>
<feature type="transmembrane region" description="Helical" evidence="10">
    <location>
        <begin position="971"/>
        <end position="992"/>
    </location>
</feature>
<keyword evidence="2 8" id="KW-0813">Transport</keyword>
<feature type="transmembrane region" description="Helical" evidence="10">
    <location>
        <begin position="832"/>
        <end position="850"/>
    </location>
</feature>
<keyword evidence="6 10" id="KW-0472">Membrane</keyword>
<dbReference type="GO" id="GO:0030322">
    <property type="term" value="P:stabilization of membrane potential"/>
    <property type="evidence" value="ECO:0007669"/>
    <property type="project" value="TreeGrafter"/>
</dbReference>
<accession>A0A8B6HNW3</accession>
<name>A0A8B6HNW3_MYTGA</name>
<feature type="compositionally biased region" description="Polar residues" evidence="9">
    <location>
        <begin position="293"/>
        <end position="304"/>
    </location>
</feature>
<evidence type="ECO:0000313" key="13">
    <source>
        <dbReference type="Proteomes" id="UP000596742"/>
    </source>
</evidence>
<evidence type="ECO:0000256" key="3">
    <source>
        <dbReference type="ARBA" id="ARBA00022692"/>
    </source>
</evidence>
<evidence type="ECO:0000256" key="6">
    <source>
        <dbReference type="ARBA" id="ARBA00023136"/>
    </source>
</evidence>
<feature type="region of interest" description="Disordered" evidence="9">
    <location>
        <begin position="492"/>
        <end position="556"/>
    </location>
</feature>
<evidence type="ECO:0000256" key="1">
    <source>
        <dbReference type="ARBA" id="ARBA00004141"/>
    </source>
</evidence>
<comment type="similarity">
    <text evidence="8">Belongs to the two pore domain potassium channel (TC 1.A.1.8) family.</text>
</comment>
<dbReference type="Proteomes" id="UP000596742">
    <property type="component" value="Unassembled WGS sequence"/>
</dbReference>
<feature type="compositionally biased region" description="Basic and acidic residues" evidence="9">
    <location>
        <begin position="582"/>
        <end position="594"/>
    </location>
</feature>
<feature type="compositionally biased region" description="Basic and acidic residues" evidence="9">
    <location>
        <begin position="365"/>
        <end position="376"/>
    </location>
</feature>
<dbReference type="InterPro" id="IPR003280">
    <property type="entry name" value="2pore_dom_K_chnl"/>
</dbReference>
<comment type="caution">
    <text evidence="12">The sequence shown here is derived from an EMBL/GenBank/DDBJ whole genome shotgun (WGS) entry which is preliminary data.</text>
</comment>
<feature type="compositionally biased region" description="Basic and acidic residues" evidence="9">
    <location>
        <begin position="53"/>
        <end position="63"/>
    </location>
</feature>
<dbReference type="GO" id="GO:0022841">
    <property type="term" value="F:potassium ion leak channel activity"/>
    <property type="evidence" value="ECO:0007669"/>
    <property type="project" value="TreeGrafter"/>
</dbReference>
<feature type="compositionally biased region" description="Basic residues" evidence="9">
    <location>
        <begin position="18"/>
        <end position="28"/>
    </location>
</feature>
<feature type="compositionally biased region" description="Basic and acidic residues" evidence="9">
    <location>
        <begin position="164"/>
        <end position="174"/>
    </location>
</feature>
<evidence type="ECO:0000256" key="2">
    <source>
        <dbReference type="ARBA" id="ARBA00022448"/>
    </source>
</evidence>
<dbReference type="SUPFAM" id="SSF81324">
    <property type="entry name" value="Voltage-gated potassium channels"/>
    <property type="match status" value="2"/>
</dbReference>
<sequence length="1047" mass="118619">MTESSEEENILSKTERSPRKRKKRKNRKKTVENNLPNTANSKEPITTATLSDNDCKKQSDKRQSGRRSLKHLFKKQSDSNFHKLSNDDVRVSTEDIFYETGKLDLSEKMPLHTQFDPILQPRTRLGCMTLKDAMKEKHSRREQSPSKLRLLSSGSSETSLPDIIVHDSDQPADYHRKKSRSKSAEIPKRTHLPRHVSQSTETTNDSAIPYRGEQLSNTSDKKTKHLPRQQERGRKLDKTHQHRRSHSKEFIDSENQRESFSAFINLRQSSPSSRSSSLQRLQSPSTTKDSCHQNKLQSTLNTSEDVTDQKDYNYSKNDNISTMTKSNLPNTKQTALGLNKTVSQMSKRGSINKTDNSTTENTFKNIKEEKRFDRRSYKSPRRFSGRSASRERKKSGKASENTEKIENFKNEKISVQNKNDKDFNPEATTKDIQTETDIPVNTVMSRSIQTSLNLLDIQSDGKITGSKSENDLAVPVVPVIIEPIQIEIKNDSDTESIVQSEKCLDEKSSHNSSESEEFKTPKQSPLPDRKNVDETPSSSTKAHGKNEKKKTHEPEKKSKLSFLAIVALKRKIANHRKKKKDKMSGDEAEKKQNVKESVAVSSQDIMPEVSDKPNESDLEREKYLSSFYFENETIFNVGSLSYLPETDILDVDEIKREIPNSDKKLSFDIIESDVTSDKPMPDSYVHKHGQLAKRRQSEVFREKRKKALHYCKVFVAFLFSHIGLCSLMVAYAILGGTIFKLLEGPFEMQTKIKVMNERDQTKTQILKLASKLIINNKTSNNETAILMDKLYNDTADEIDKLLTKFQTEVYIATKVNGFSNAGEDNLETEEQWSFASSLLFAITVMTTIGYGHVAPKTDMGRIVTIGYAVFGIPLTLLCLTNIGDLMATGFRMLYAKVCCGVCCLLFTPSRRKMQDPEKALESGSIEYQEGKATDKFPEVINVPTSVCILLMTSYILLGTLLFSIWEGWDAITGTYFSFITLSTIGFGDVVPGTAMNQWASEEKLVLCAMYLVFGLSLIAMCFNLVQEDVKNKCRWLGAKLGIIDHSK</sequence>
<feature type="compositionally biased region" description="Basic residues" evidence="9">
    <location>
        <begin position="64"/>
        <end position="74"/>
    </location>
</feature>
<evidence type="ECO:0000256" key="8">
    <source>
        <dbReference type="RuleBase" id="RU003857"/>
    </source>
</evidence>
<evidence type="ECO:0000313" key="12">
    <source>
        <dbReference type="EMBL" id="VDI82574.1"/>
    </source>
</evidence>
<keyword evidence="5 8" id="KW-0406">Ion transport</keyword>
<organism evidence="12 13">
    <name type="scientific">Mytilus galloprovincialis</name>
    <name type="common">Mediterranean mussel</name>
    <dbReference type="NCBI Taxonomy" id="29158"/>
    <lineage>
        <taxon>Eukaryota</taxon>
        <taxon>Metazoa</taxon>
        <taxon>Spiralia</taxon>
        <taxon>Lophotrochozoa</taxon>
        <taxon>Mollusca</taxon>
        <taxon>Bivalvia</taxon>
        <taxon>Autobranchia</taxon>
        <taxon>Pteriomorphia</taxon>
        <taxon>Mytilida</taxon>
        <taxon>Mytiloidea</taxon>
        <taxon>Mytilidae</taxon>
        <taxon>Mytilinae</taxon>
        <taxon>Mytilus</taxon>
    </lineage>
</organism>
<feature type="transmembrane region" description="Helical" evidence="10">
    <location>
        <begin position="713"/>
        <end position="734"/>
    </location>
</feature>
<feature type="domain" description="Potassium channel" evidence="11">
    <location>
        <begin position="826"/>
        <end position="886"/>
    </location>
</feature>
<evidence type="ECO:0000256" key="9">
    <source>
        <dbReference type="SAM" id="MobiDB-lite"/>
    </source>
</evidence>
<feature type="compositionally biased region" description="Polar residues" evidence="9">
    <location>
        <begin position="32"/>
        <end position="52"/>
    </location>
</feature>
<dbReference type="PRINTS" id="PR01333">
    <property type="entry name" value="2POREKCHANEL"/>
</dbReference>
<comment type="subcellular location">
    <subcellularLocation>
        <location evidence="1">Membrane</location>
        <topology evidence="1">Multi-pass membrane protein</topology>
    </subcellularLocation>
</comment>
<dbReference type="OrthoDB" id="297496at2759"/>
<evidence type="ECO:0000256" key="10">
    <source>
        <dbReference type="SAM" id="Phobius"/>
    </source>
</evidence>
<feature type="compositionally biased region" description="Basic and acidic residues" evidence="9">
    <location>
        <begin position="134"/>
        <end position="144"/>
    </location>
</feature>
<feature type="compositionally biased region" description="Basic and acidic residues" evidence="9">
    <location>
        <begin position="247"/>
        <end position="257"/>
    </location>
</feature>
<reference evidence="12" key="1">
    <citation type="submission" date="2018-11" db="EMBL/GenBank/DDBJ databases">
        <authorList>
            <person name="Alioto T."/>
            <person name="Alioto T."/>
        </authorList>
    </citation>
    <scope>NUCLEOTIDE SEQUENCE</scope>
</reference>
<dbReference type="AlphaFoldDB" id="A0A8B6HNW3"/>
<dbReference type="Gene3D" id="1.10.287.70">
    <property type="match status" value="1"/>
</dbReference>
<keyword evidence="4 10" id="KW-1133">Transmembrane helix</keyword>